<keyword evidence="2" id="KW-1185">Reference proteome</keyword>
<dbReference type="Proteomes" id="UP001189429">
    <property type="component" value="Unassembled WGS sequence"/>
</dbReference>
<comment type="caution">
    <text evidence="1">The sequence shown here is derived from an EMBL/GenBank/DDBJ whole genome shotgun (WGS) entry which is preliminary data.</text>
</comment>
<evidence type="ECO:0000313" key="1">
    <source>
        <dbReference type="EMBL" id="CAK0896928.1"/>
    </source>
</evidence>
<name>A0ABN9XF01_9DINO</name>
<accession>A0ABN9XF01</accession>
<organism evidence="1 2">
    <name type="scientific">Prorocentrum cordatum</name>
    <dbReference type="NCBI Taxonomy" id="2364126"/>
    <lineage>
        <taxon>Eukaryota</taxon>
        <taxon>Sar</taxon>
        <taxon>Alveolata</taxon>
        <taxon>Dinophyceae</taxon>
        <taxon>Prorocentrales</taxon>
        <taxon>Prorocentraceae</taxon>
        <taxon>Prorocentrum</taxon>
    </lineage>
</organism>
<protein>
    <submittedName>
        <fullName evidence="1">Uncharacterized protein</fullName>
    </submittedName>
</protein>
<gene>
    <name evidence="1" type="ORF">PCOR1329_LOCUS75256</name>
</gene>
<sequence>MPLPPTTAAAEFKPDPEVARFAVMRPRPVTLPELLSCLEPWRAAKFIQAARGSFCIPVSTWWARPLRSAFRGSPLFSYQIRVRGAQAV</sequence>
<proteinExistence type="predicted"/>
<dbReference type="EMBL" id="CAUYUJ010020259">
    <property type="protein sequence ID" value="CAK0896928.1"/>
    <property type="molecule type" value="Genomic_DNA"/>
</dbReference>
<reference evidence="1" key="1">
    <citation type="submission" date="2023-10" db="EMBL/GenBank/DDBJ databases">
        <authorList>
            <person name="Chen Y."/>
            <person name="Shah S."/>
            <person name="Dougan E. K."/>
            <person name="Thang M."/>
            <person name="Chan C."/>
        </authorList>
    </citation>
    <scope>NUCLEOTIDE SEQUENCE [LARGE SCALE GENOMIC DNA]</scope>
</reference>
<evidence type="ECO:0000313" key="2">
    <source>
        <dbReference type="Proteomes" id="UP001189429"/>
    </source>
</evidence>